<dbReference type="RefSeq" id="WP_264324384.1">
    <property type="nucleotide sequence ID" value="NZ_JADEXQ010000018.1"/>
</dbReference>
<accession>A0A928Z301</accession>
<keyword evidence="2" id="KW-1185">Reference proteome</keyword>
<evidence type="ECO:0000313" key="1">
    <source>
        <dbReference type="EMBL" id="MBE9029567.1"/>
    </source>
</evidence>
<dbReference type="EMBL" id="JADEXQ010000018">
    <property type="protein sequence ID" value="MBE9029567.1"/>
    <property type="molecule type" value="Genomic_DNA"/>
</dbReference>
<evidence type="ECO:0000313" key="2">
    <source>
        <dbReference type="Proteomes" id="UP000625316"/>
    </source>
</evidence>
<sequence>MLKLTYTEAGLYLERITASVENLVSQRTILAVRTGKSIYVKPNGASFLIPANAVNLQAFKQAVQGETSQTIDLCQVDDEFYEVSLRGTWIASSNEAHTGIFVACMHDRTECFIETLWKATQNLVSLI</sequence>
<dbReference type="AlphaFoldDB" id="A0A928Z301"/>
<dbReference type="NCBIfam" id="NF045647">
    <property type="entry name" value="alr0857_fam"/>
    <property type="match status" value="1"/>
</dbReference>
<comment type="caution">
    <text evidence="1">The sequence shown here is derived from an EMBL/GenBank/DDBJ whole genome shotgun (WGS) entry which is preliminary data.</text>
</comment>
<name>A0A928Z301_9CYAN</name>
<organism evidence="1 2">
    <name type="scientific">Romeriopsis navalis LEGE 11480</name>
    <dbReference type="NCBI Taxonomy" id="2777977"/>
    <lineage>
        <taxon>Bacteria</taxon>
        <taxon>Bacillati</taxon>
        <taxon>Cyanobacteriota</taxon>
        <taxon>Cyanophyceae</taxon>
        <taxon>Leptolyngbyales</taxon>
        <taxon>Leptolyngbyaceae</taxon>
        <taxon>Romeriopsis</taxon>
        <taxon>Romeriopsis navalis</taxon>
    </lineage>
</organism>
<protein>
    <submittedName>
        <fullName evidence="1">Uncharacterized protein</fullName>
    </submittedName>
</protein>
<dbReference type="Proteomes" id="UP000625316">
    <property type="component" value="Unassembled WGS sequence"/>
</dbReference>
<proteinExistence type="predicted"/>
<gene>
    <name evidence="1" type="ORF">IQ266_07305</name>
</gene>
<dbReference type="InterPro" id="IPR054664">
    <property type="entry name" value="Alr0857-like"/>
</dbReference>
<reference evidence="1" key="1">
    <citation type="submission" date="2020-10" db="EMBL/GenBank/DDBJ databases">
        <authorList>
            <person name="Castelo-Branco R."/>
            <person name="Eusebio N."/>
            <person name="Adriana R."/>
            <person name="Vieira A."/>
            <person name="Brugerolle De Fraissinette N."/>
            <person name="Rezende De Castro R."/>
            <person name="Schneider M.P."/>
            <person name="Vasconcelos V."/>
            <person name="Leao P.N."/>
        </authorList>
    </citation>
    <scope>NUCLEOTIDE SEQUENCE</scope>
    <source>
        <strain evidence="1">LEGE 11480</strain>
    </source>
</reference>